<dbReference type="AlphaFoldDB" id="A0AAV4AMB0"/>
<sequence length="144" mass="15650">MGDNPLSPTYCKEAVHGRQCATTHVLRTEQSIAIPLPPYFTPAANAIGAVILGSTAIEDRSEHSYSIATILYTCSKCYRSCDSWFYSHRGQEQSIAIPLPPYFTPAANAIGAAILGSTAIENRTEHSYSITIQTTKCTISNHIL</sequence>
<name>A0AAV4AMB0_9GAST</name>
<organism evidence="1 2">
    <name type="scientific">Plakobranchus ocellatus</name>
    <dbReference type="NCBI Taxonomy" id="259542"/>
    <lineage>
        <taxon>Eukaryota</taxon>
        <taxon>Metazoa</taxon>
        <taxon>Spiralia</taxon>
        <taxon>Lophotrochozoa</taxon>
        <taxon>Mollusca</taxon>
        <taxon>Gastropoda</taxon>
        <taxon>Heterobranchia</taxon>
        <taxon>Euthyneura</taxon>
        <taxon>Panpulmonata</taxon>
        <taxon>Sacoglossa</taxon>
        <taxon>Placobranchoidea</taxon>
        <taxon>Plakobranchidae</taxon>
        <taxon>Plakobranchus</taxon>
    </lineage>
</organism>
<gene>
    <name evidence="1" type="ORF">PoB_003540400</name>
</gene>
<evidence type="ECO:0000313" key="2">
    <source>
        <dbReference type="Proteomes" id="UP000735302"/>
    </source>
</evidence>
<reference evidence="1 2" key="1">
    <citation type="journal article" date="2021" name="Elife">
        <title>Chloroplast acquisition without the gene transfer in kleptoplastic sea slugs, Plakobranchus ocellatus.</title>
        <authorList>
            <person name="Maeda T."/>
            <person name="Takahashi S."/>
            <person name="Yoshida T."/>
            <person name="Shimamura S."/>
            <person name="Takaki Y."/>
            <person name="Nagai Y."/>
            <person name="Toyoda A."/>
            <person name="Suzuki Y."/>
            <person name="Arimoto A."/>
            <person name="Ishii H."/>
            <person name="Satoh N."/>
            <person name="Nishiyama T."/>
            <person name="Hasebe M."/>
            <person name="Maruyama T."/>
            <person name="Minagawa J."/>
            <person name="Obokata J."/>
            <person name="Shigenobu S."/>
        </authorList>
    </citation>
    <scope>NUCLEOTIDE SEQUENCE [LARGE SCALE GENOMIC DNA]</scope>
</reference>
<comment type="caution">
    <text evidence="1">The sequence shown here is derived from an EMBL/GenBank/DDBJ whole genome shotgun (WGS) entry which is preliminary data.</text>
</comment>
<proteinExistence type="predicted"/>
<keyword evidence="2" id="KW-1185">Reference proteome</keyword>
<evidence type="ECO:0000313" key="1">
    <source>
        <dbReference type="EMBL" id="GFO08899.1"/>
    </source>
</evidence>
<accession>A0AAV4AMB0</accession>
<protein>
    <submittedName>
        <fullName evidence="1">Uncharacterized protein</fullName>
    </submittedName>
</protein>
<dbReference type="EMBL" id="BLXT01004021">
    <property type="protein sequence ID" value="GFO08899.1"/>
    <property type="molecule type" value="Genomic_DNA"/>
</dbReference>
<dbReference type="Proteomes" id="UP000735302">
    <property type="component" value="Unassembled WGS sequence"/>
</dbReference>